<dbReference type="AlphaFoldDB" id="A0A2P5EPV1"/>
<gene>
    <name evidence="4" type="ORF">TorRG33x02_165830</name>
</gene>
<dbReference type="Pfam" id="PF00560">
    <property type="entry name" value="LRR_1"/>
    <property type="match status" value="2"/>
</dbReference>
<evidence type="ECO:0000256" key="3">
    <source>
        <dbReference type="ARBA" id="ARBA00022737"/>
    </source>
</evidence>
<evidence type="ECO:0000256" key="1">
    <source>
        <dbReference type="ARBA" id="ARBA00004196"/>
    </source>
</evidence>
<proteinExistence type="predicted"/>
<evidence type="ECO:0000313" key="5">
    <source>
        <dbReference type="Proteomes" id="UP000237000"/>
    </source>
</evidence>
<evidence type="ECO:0000256" key="2">
    <source>
        <dbReference type="ARBA" id="ARBA00022614"/>
    </source>
</evidence>
<dbReference type="EMBL" id="JXTC01000115">
    <property type="protein sequence ID" value="PON87590.1"/>
    <property type="molecule type" value="Genomic_DNA"/>
</dbReference>
<comment type="subcellular location">
    <subcellularLocation>
        <location evidence="1">Cell envelope</location>
    </subcellularLocation>
</comment>
<sequence>MLKIIWQTEEIPKEMGNLQLEILSLYDNSLKGPVPLFLFNMSYLKVMDLSKNELYGSLPDNICQSLPIIQEMYFGLNQLSGPIPSKFGTCKELGILSLGDNSFSGGVPQTSIGNLTKLRELYLGKNKLTEYES</sequence>
<reference evidence="5" key="1">
    <citation type="submission" date="2016-06" db="EMBL/GenBank/DDBJ databases">
        <title>Parallel loss of symbiosis genes in relatives of nitrogen-fixing non-legume Parasponia.</title>
        <authorList>
            <person name="Van Velzen R."/>
            <person name="Holmer R."/>
            <person name="Bu F."/>
            <person name="Rutten L."/>
            <person name="Van Zeijl A."/>
            <person name="Liu W."/>
            <person name="Santuari L."/>
            <person name="Cao Q."/>
            <person name="Sharma T."/>
            <person name="Shen D."/>
            <person name="Roswanjaya Y."/>
            <person name="Wardhani T."/>
            <person name="Kalhor M.S."/>
            <person name="Jansen J."/>
            <person name="Van den Hoogen J."/>
            <person name="Gungor B."/>
            <person name="Hartog M."/>
            <person name="Hontelez J."/>
            <person name="Verver J."/>
            <person name="Yang W.-C."/>
            <person name="Schijlen E."/>
            <person name="Repin R."/>
            <person name="Schilthuizen M."/>
            <person name="Schranz E."/>
            <person name="Heidstra R."/>
            <person name="Miyata K."/>
            <person name="Fedorova E."/>
            <person name="Kohlen W."/>
            <person name="Bisseling T."/>
            <person name="Smit S."/>
            <person name="Geurts R."/>
        </authorList>
    </citation>
    <scope>NUCLEOTIDE SEQUENCE [LARGE SCALE GENOMIC DNA]</scope>
    <source>
        <strain evidence="5">cv. RG33-2</strain>
    </source>
</reference>
<dbReference type="PANTHER" id="PTHR48059">
    <property type="entry name" value="POLYGALACTURONASE INHIBITOR 1"/>
    <property type="match status" value="1"/>
</dbReference>
<dbReference type="InterPro" id="IPR001611">
    <property type="entry name" value="Leu-rich_rpt"/>
</dbReference>
<dbReference type="Proteomes" id="UP000237000">
    <property type="component" value="Unassembled WGS sequence"/>
</dbReference>
<dbReference type="InParanoid" id="A0A2P5EPV1"/>
<protein>
    <submittedName>
        <fullName evidence="4">LRR domain containing protein</fullName>
    </submittedName>
</protein>
<dbReference type="SUPFAM" id="SSF52058">
    <property type="entry name" value="L domain-like"/>
    <property type="match status" value="1"/>
</dbReference>
<name>A0A2P5EPV1_TREOI</name>
<keyword evidence="2" id="KW-0433">Leucine-rich repeat</keyword>
<dbReference type="InterPro" id="IPR032675">
    <property type="entry name" value="LRR_dom_sf"/>
</dbReference>
<dbReference type="FunFam" id="3.80.10.10:FF:000383">
    <property type="entry name" value="Leucine-rich repeat receptor protein kinase EMS1"/>
    <property type="match status" value="1"/>
</dbReference>
<comment type="caution">
    <text evidence="4">The sequence shown here is derived from an EMBL/GenBank/DDBJ whole genome shotgun (WGS) entry which is preliminary data.</text>
</comment>
<keyword evidence="3" id="KW-0677">Repeat</keyword>
<dbReference type="PANTHER" id="PTHR48059:SF30">
    <property type="entry name" value="OS06G0587000 PROTEIN"/>
    <property type="match status" value="1"/>
</dbReference>
<dbReference type="STRING" id="63057.A0A2P5EPV1"/>
<keyword evidence="5" id="KW-1185">Reference proteome</keyword>
<accession>A0A2P5EPV1</accession>
<dbReference type="InterPro" id="IPR051848">
    <property type="entry name" value="PGIP"/>
</dbReference>
<dbReference type="Gene3D" id="3.80.10.10">
    <property type="entry name" value="Ribonuclease Inhibitor"/>
    <property type="match status" value="1"/>
</dbReference>
<organism evidence="4 5">
    <name type="scientific">Trema orientale</name>
    <name type="common">Charcoal tree</name>
    <name type="synonym">Celtis orientalis</name>
    <dbReference type="NCBI Taxonomy" id="63057"/>
    <lineage>
        <taxon>Eukaryota</taxon>
        <taxon>Viridiplantae</taxon>
        <taxon>Streptophyta</taxon>
        <taxon>Embryophyta</taxon>
        <taxon>Tracheophyta</taxon>
        <taxon>Spermatophyta</taxon>
        <taxon>Magnoliopsida</taxon>
        <taxon>eudicotyledons</taxon>
        <taxon>Gunneridae</taxon>
        <taxon>Pentapetalae</taxon>
        <taxon>rosids</taxon>
        <taxon>fabids</taxon>
        <taxon>Rosales</taxon>
        <taxon>Cannabaceae</taxon>
        <taxon>Trema</taxon>
    </lineage>
</organism>
<dbReference type="OrthoDB" id="1180172at2759"/>
<evidence type="ECO:0000313" key="4">
    <source>
        <dbReference type="EMBL" id="PON87590.1"/>
    </source>
</evidence>